<evidence type="ECO:0000256" key="1">
    <source>
        <dbReference type="ARBA" id="ARBA00022737"/>
    </source>
</evidence>
<dbReference type="PANTHER" id="PTHR45641">
    <property type="entry name" value="TETRATRICOPEPTIDE REPEAT PROTEIN (AFU_ORTHOLOGUE AFUA_6G03870)"/>
    <property type="match status" value="1"/>
</dbReference>
<evidence type="ECO:0008006" key="6">
    <source>
        <dbReference type="Google" id="ProtNLM"/>
    </source>
</evidence>
<reference evidence="4 5" key="1">
    <citation type="submission" date="2024-02" db="EMBL/GenBank/DDBJ databases">
        <title>Discinaceae phylogenomics.</title>
        <authorList>
            <person name="Dirks A.C."/>
            <person name="James T.Y."/>
        </authorList>
    </citation>
    <scope>NUCLEOTIDE SEQUENCE [LARGE SCALE GENOMIC DNA]</scope>
    <source>
        <strain evidence="4 5">ACD0624</strain>
    </source>
</reference>
<dbReference type="SMART" id="SM00028">
    <property type="entry name" value="TPR"/>
    <property type="match status" value="7"/>
</dbReference>
<dbReference type="Gene3D" id="3.40.50.1820">
    <property type="entry name" value="alpha/beta hydrolase"/>
    <property type="match status" value="1"/>
</dbReference>
<dbReference type="PANTHER" id="PTHR45641:SF19">
    <property type="entry name" value="NEPHROCYSTIN-3"/>
    <property type="match status" value="1"/>
</dbReference>
<sequence length="1081" mass="121679">MPKIRVISFGYDARTHSSSPLSQQHLHSHAEQLVENLTRKRDMTDTMKRPIIFIAHSLGGIVVKSALILSASYNSSHREAQKSISLSTHGILFMGTPHAGGGGVTWGKLALNLASIVKNTKADYLDVLERNSQWLEQQQVQYNSICSRYDTKFFYEIYETELPGGLKLLIVPRHSACVAGAVDSSVIGISSNHSDMVKFKEGGEESFKAVEDTLQIMLRVATKNVNSNWLQWERIKAIGEAQEISYCIPMSLPFPRNHNFTGRKEELLDIHKAFIEEGASGQRILVLCGLGGIGKSQLAMEYAYGHQHTYTSVWWVNANTTASLSQDFLTIAQQLVSYHAHVNSTGRTPDYCRIATMLRLPADAVDQAGQLVPPIDMKPIIEAVKSWLVNEENQKWLMIVDNYDNLETVKITDFLPNSSGSIIITSRAQGSRRLGSSFELDVILLEDGIEILRKSAGTKIEQFANERTAAISIVDKLGALPLALDQAGSYISSAQIPYHLYLPRFDREFARIAAKRPPNSVWKYREDTIFTTWELSFAALGPEAQALILLCGFLDNEDIWEGLLVPENLKAIYGIDSVDDAIEEIFSLSLAKRTNLGTGFWIHSLVHRWSRERQNRTEMKRNASTAISLTAAASNKIFYDSHLQRRFMPHIKLCSNHILHEMFFDPLETELREIREVDILKGILDYFCELRDAEGLNRWVLAGEEKILGKDHPDTLATVHDMAFIFVKQEKYDDALEWYGRALAGREKALGKDHPDTLATVHCTAMVFQNQAKYDHALEWYGRALAGTEKALGKDHLNTLDTVHNMATVFYRQGKYDDALEWYERVLAGRQKGLIKDHPDTLATVHSMATVFQDQGKCDDALEWYGRALAGREKALGKDHPVTLATVHSMAMVFESQEKYDEALEWYGRALAGTEKVLGKVHSNMWVTIHNMATVFYRQGKYDDALEWYGRALAGREKALGKDHPGTLATVHNMAVVFHDQGKYDDALEWYGQALAGTDKALGKDHPSTLAIIHCMASLFRMQGKYDDAREWYGRALAGREKALGKDHPHTKSSRDKLKVLIRQETEREEADRSISCSSTH</sequence>
<dbReference type="SUPFAM" id="SSF52540">
    <property type="entry name" value="P-loop containing nucleoside triphosphate hydrolases"/>
    <property type="match status" value="1"/>
</dbReference>
<proteinExistence type="predicted"/>
<dbReference type="EMBL" id="JBBBZM010000098">
    <property type="protein sequence ID" value="KAL0634309.1"/>
    <property type="molecule type" value="Genomic_DNA"/>
</dbReference>
<gene>
    <name evidence="4" type="ORF">Q9L58_006776</name>
</gene>
<dbReference type="InterPro" id="IPR029058">
    <property type="entry name" value="AB_hydrolase_fold"/>
</dbReference>
<dbReference type="Gene3D" id="1.25.40.10">
    <property type="entry name" value="Tetratricopeptide repeat domain"/>
    <property type="match status" value="3"/>
</dbReference>
<dbReference type="Proteomes" id="UP001447188">
    <property type="component" value="Unassembled WGS sequence"/>
</dbReference>
<evidence type="ECO:0000256" key="2">
    <source>
        <dbReference type="ARBA" id="ARBA00022803"/>
    </source>
</evidence>
<keyword evidence="1" id="KW-0677">Repeat</keyword>
<comment type="caution">
    <text evidence="4">The sequence shown here is derived from an EMBL/GenBank/DDBJ whole genome shotgun (WGS) entry which is preliminary data.</text>
</comment>
<name>A0ABR3GEG4_9PEZI</name>
<organism evidence="4 5">
    <name type="scientific">Discina gigas</name>
    <dbReference type="NCBI Taxonomy" id="1032678"/>
    <lineage>
        <taxon>Eukaryota</taxon>
        <taxon>Fungi</taxon>
        <taxon>Dikarya</taxon>
        <taxon>Ascomycota</taxon>
        <taxon>Pezizomycotina</taxon>
        <taxon>Pezizomycetes</taxon>
        <taxon>Pezizales</taxon>
        <taxon>Discinaceae</taxon>
        <taxon>Discina</taxon>
    </lineage>
</organism>
<evidence type="ECO:0000256" key="3">
    <source>
        <dbReference type="PROSITE-ProRule" id="PRU00339"/>
    </source>
</evidence>
<evidence type="ECO:0000313" key="5">
    <source>
        <dbReference type="Proteomes" id="UP001447188"/>
    </source>
</evidence>
<feature type="repeat" description="TPR" evidence="3">
    <location>
        <begin position="800"/>
        <end position="833"/>
    </location>
</feature>
<dbReference type="PROSITE" id="PS50005">
    <property type="entry name" value="TPR"/>
    <property type="match status" value="1"/>
</dbReference>
<evidence type="ECO:0000313" key="4">
    <source>
        <dbReference type="EMBL" id="KAL0634309.1"/>
    </source>
</evidence>
<dbReference type="SUPFAM" id="SSF53474">
    <property type="entry name" value="alpha/beta-Hydrolases"/>
    <property type="match status" value="1"/>
</dbReference>
<keyword evidence="2 3" id="KW-0802">TPR repeat</keyword>
<keyword evidence="5" id="KW-1185">Reference proteome</keyword>
<dbReference type="Pfam" id="PF13374">
    <property type="entry name" value="TPR_10"/>
    <property type="match status" value="2"/>
</dbReference>
<dbReference type="SUPFAM" id="SSF48452">
    <property type="entry name" value="TPR-like"/>
    <property type="match status" value="1"/>
</dbReference>
<dbReference type="Gene3D" id="3.40.50.300">
    <property type="entry name" value="P-loop containing nucleotide triphosphate hydrolases"/>
    <property type="match status" value="1"/>
</dbReference>
<accession>A0ABR3GEG4</accession>
<dbReference type="InterPro" id="IPR019734">
    <property type="entry name" value="TPR_rpt"/>
</dbReference>
<dbReference type="Pfam" id="PF13424">
    <property type="entry name" value="TPR_12"/>
    <property type="match status" value="3"/>
</dbReference>
<dbReference type="InterPro" id="IPR027417">
    <property type="entry name" value="P-loop_NTPase"/>
</dbReference>
<protein>
    <recommendedName>
        <fullName evidence="6">NB-ARC domain-containing protein</fullName>
    </recommendedName>
</protein>
<dbReference type="PRINTS" id="PR00381">
    <property type="entry name" value="KINESINLIGHT"/>
</dbReference>
<dbReference type="InterPro" id="IPR011990">
    <property type="entry name" value="TPR-like_helical_dom_sf"/>
</dbReference>